<keyword evidence="2" id="KW-1185">Reference proteome</keyword>
<organism evidence="1 2">
    <name type="scientific">Marvinbryantia formatexigens DSM 14469</name>
    <dbReference type="NCBI Taxonomy" id="478749"/>
    <lineage>
        <taxon>Bacteria</taxon>
        <taxon>Bacillati</taxon>
        <taxon>Bacillota</taxon>
        <taxon>Clostridia</taxon>
        <taxon>Lachnospirales</taxon>
        <taxon>Lachnospiraceae</taxon>
        <taxon>Marvinbryantia</taxon>
    </lineage>
</organism>
<sequence length="216" mass="23745">MRPDVKLNNMWLSGLGWLRESIHFPTPQSQSNTIVVPGRNSPIRYTEALGRVSYQPRSFEIILSMLGTREQFNQKVSAVVNPFAGQLVKVVCSEEPGLYAIGTLEMAPAYDPLTGKGQLTISCSDGDSYRYHVEETVITVTGGGNVILDNDYMPVVPVITATAETALSWQIGTDTFRKTVSSGTWEFPEMELQAGRNVVSVTGNGTVTFRYREGCL</sequence>
<dbReference type="EMBL" id="ACCL02000035">
    <property type="protein sequence ID" value="EET58357.1"/>
    <property type="molecule type" value="Genomic_DNA"/>
</dbReference>
<evidence type="ECO:0000313" key="2">
    <source>
        <dbReference type="Proteomes" id="UP000005561"/>
    </source>
</evidence>
<evidence type="ECO:0000313" key="1">
    <source>
        <dbReference type="EMBL" id="EET58357.1"/>
    </source>
</evidence>
<proteinExistence type="predicted"/>
<dbReference type="OrthoDB" id="2042961at2"/>
<dbReference type="Proteomes" id="UP000005561">
    <property type="component" value="Unassembled WGS sequence"/>
</dbReference>
<dbReference type="Gene3D" id="2.40.30.200">
    <property type="match status" value="1"/>
</dbReference>
<dbReference type="eggNOG" id="ENOG502Z94Z">
    <property type="taxonomic scope" value="Bacteria"/>
</dbReference>
<dbReference type="RefSeq" id="WP_006864445.1">
    <property type="nucleotide sequence ID" value="NZ_ACCL02000035.1"/>
</dbReference>
<comment type="caution">
    <text evidence="1">The sequence shown here is derived from an EMBL/GenBank/DDBJ whole genome shotgun (WGS) entry which is preliminary data.</text>
</comment>
<name>C6LLZ4_9FIRM</name>
<accession>C6LLZ4</accession>
<protein>
    <submittedName>
        <fullName evidence="1">Uncharacterized protein</fullName>
    </submittedName>
</protein>
<dbReference type="STRING" id="168384.SAMN05660368_04138"/>
<dbReference type="AlphaFoldDB" id="C6LLZ4"/>
<gene>
    <name evidence="1" type="ORF">BRYFOR_09693</name>
</gene>
<reference evidence="1" key="1">
    <citation type="submission" date="2009-07" db="EMBL/GenBank/DDBJ databases">
        <authorList>
            <person name="Weinstock G."/>
            <person name="Sodergren E."/>
            <person name="Clifton S."/>
            <person name="Fulton L."/>
            <person name="Fulton B."/>
            <person name="Courtney L."/>
            <person name="Fronick C."/>
            <person name="Harrison M."/>
            <person name="Strong C."/>
            <person name="Farmer C."/>
            <person name="Delahaunty K."/>
            <person name="Markovic C."/>
            <person name="Hall O."/>
            <person name="Minx P."/>
            <person name="Tomlinson C."/>
            <person name="Mitreva M."/>
            <person name="Nelson J."/>
            <person name="Hou S."/>
            <person name="Wollam A."/>
            <person name="Pepin K.H."/>
            <person name="Johnson M."/>
            <person name="Bhonagiri V."/>
            <person name="Nash W.E."/>
            <person name="Warren W."/>
            <person name="Chinwalla A."/>
            <person name="Mardis E.R."/>
            <person name="Wilson R.K."/>
        </authorList>
    </citation>
    <scope>NUCLEOTIDE SEQUENCE [LARGE SCALE GENOMIC DNA]</scope>
    <source>
        <strain evidence="1">DSM 14469</strain>
    </source>
</reference>